<dbReference type="EMBL" id="JAPFFI010000027">
    <property type="protein sequence ID" value="KAJ6302264.1"/>
    <property type="molecule type" value="Genomic_DNA"/>
</dbReference>
<feature type="non-terminal residue" evidence="1">
    <location>
        <position position="63"/>
    </location>
</feature>
<accession>A0ABQ8ZK50</accession>
<name>A0ABQ8ZK50_9ROSI</name>
<reference evidence="1" key="1">
    <citation type="submission" date="2022-10" db="EMBL/GenBank/DDBJ databases">
        <authorList>
            <person name="Hyden B.L."/>
            <person name="Feng K."/>
            <person name="Yates T."/>
            <person name="Jawdy S."/>
            <person name="Smart L.B."/>
            <person name="Muchero W."/>
        </authorList>
    </citation>
    <scope>NUCLEOTIDE SEQUENCE</scope>
    <source>
        <tissue evidence="1">Shoot tip</tissue>
    </source>
</reference>
<gene>
    <name evidence="1" type="ORF">OIU77_016366</name>
</gene>
<organism evidence="1 2">
    <name type="scientific">Salix suchowensis</name>
    <dbReference type="NCBI Taxonomy" id="1278906"/>
    <lineage>
        <taxon>Eukaryota</taxon>
        <taxon>Viridiplantae</taxon>
        <taxon>Streptophyta</taxon>
        <taxon>Embryophyta</taxon>
        <taxon>Tracheophyta</taxon>
        <taxon>Spermatophyta</taxon>
        <taxon>Magnoliopsida</taxon>
        <taxon>eudicotyledons</taxon>
        <taxon>Gunneridae</taxon>
        <taxon>Pentapetalae</taxon>
        <taxon>rosids</taxon>
        <taxon>fabids</taxon>
        <taxon>Malpighiales</taxon>
        <taxon>Salicaceae</taxon>
        <taxon>Saliceae</taxon>
        <taxon>Salix</taxon>
    </lineage>
</organism>
<proteinExistence type="predicted"/>
<protein>
    <submittedName>
        <fullName evidence="1">Uncharacterized protein</fullName>
    </submittedName>
</protein>
<keyword evidence="2" id="KW-1185">Reference proteome</keyword>
<dbReference type="PANTHER" id="PTHR46992:SF1">
    <property type="entry name" value="GYF DOMAIN-CONTAINING PROTEIN"/>
    <property type="match status" value="1"/>
</dbReference>
<evidence type="ECO:0000313" key="1">
    <source>
        <dbReference type="EMBL" id="KAJ6302264.1"/>
    </source>
</evidence>
<evidence type="ECO:0000313" key="2">
    <source>
        <dbReference type="Proteomes" id="UP001141253"/>
    </source>
</evidence>
<reference evidence="1" key="2">
    <citation type="journal article" date="2023" name="Int. J. Mol. Sci.">
        <title>De Novo Assembly and Annotation of 11 Diverse Shrub Willow (Salix) Genomes Reveals Novel Gene Organization in Sex-Linked Regions.</title>
        <authorList>
            <person name="Hyden B."/>
            <person name="Feng K."/>
            <person name="Yates T.B."/>
            <person name="Jawdy S."/>
            <person name="Cereghino C."/>
            <person name="Smart L.B."/>
            <person name="Muchero W."/>
        </authorList>
    </citation>
    <scope>NUCLEOTIDE SEQUENCE</scope>
    <source>
        <tissue evidence="1">Shoot tip</tissue>
    </source>
</reference>
<dbReference type="Proteomes" id="UP001141253">
    <property type="component" value="Chromosome 16"/>
</dbReference>
<comment type="caution">
    <text evidence="1">The sequence shown here is derived from an EMBL/GenBank/DDBJ whole genome shotgun (WGS) entry which is preliminary data.</text>
</comment>
<dbReference type="PANTHER" id="PTHR46992">
    <property type="entry name" value="GYF DOMAIN-CONTAINING PROTEIN"/>
    <property type="match status" value="1"/>
</dbReference>
<sequence length="63" mass="6846">MTDGKLNLPDDLLLLSSNSTDERLPSFNDRGGIGEDKALLSLPDDSKVTADNTIPLSPQWLYA</sequence>